<dbReference type="EMBL" id="CYKH01000320">
    <property type="protein sequence ID" value="CUF42273.1"/>
    <property type="molecule type" value="Genomic_DNA"/>
</dbReference>
<keyword evidence="4" id="KW-1185">Reference proteome</keyword>
<keyword evidence="1" id="KW-0472">Membrane</keyword>
<evidence type="ECO:0000313" key="3">
    <source>
        <dbReference type="EMBL" id="CUF42273.1"/>
    </source>
</evidence>
<keyword evidence="3" id="KW-0378">Hydrolase</keyword>
<dbReference type="InterPro" id="IPR039279">
    <property type="entry name" value="QRT3-like"/>
</dbReference>
<sequence length="657" mass="71998">MLLPLHYILFFFSEQRIERKILFNMTGVASAIVGSFVILSLLAGDALSTTSNDHIYEESTFVIRRNVRDYGAVGNGIADDTAAFIAALTDGKATAVLDRNSTAWNASQYNCQTTRPSIVIIPPGTYLITAMLPLTFYTQFVGTMYPTRPTLKFTGEGYYCMDAGNDDGFGNGWFGNVNQNNFYHQVRNIVVDLTGCRFCSALNWQVSQATNIVNTDLLLGDPAAQNNTGILTWDGSGGYLGDVRIVGGNVGLAMGNQQFTIRNVSIENVNIAVNLNWDWVWAFHDIRIRNASIGFQVAAGVASVSLVDVDISDSNIGVWIMNTTSTQFLLDRVNMSNNVHMPLVLINTSTMVVTDPNVTYNYASTRLMDGTMFPRGATTFARRPAGLVDPSTGKWFGRTRPNYETFVTANFTNFTDVTSELQALLNANVGTSPIFIPYGIYFISNTVLVPAGSKLFGEAWTRFAPVGDFFGDLTNPQPVFQVGTVNGYEIDTGGAVEISDLMFTTHYPAPGAKMIVWHADCGGVAGACGLWDVHFRIGGAIGTNMGCNECLFNKTTFLHNQSTCYGAHTLLYIAPNASVYVENMWGWVADHDIDTGLDLNIYNARGLVVESDKPVWLYGTAMEHSFLFQYNLVKSANTLLSIIQTETVYMEPEPGLI</sequence>
<dbReference type="Gene3D" id="2.160.20.10">
    <property type="entry name" value="Single-stranded right-handed beta-helix, Pectin lyase-like"/>
    <property type="match status" value="2"/>
</dbReference>
<dbReference type="SUPFAM" id="SSF51126">
    <property type="entry name" value="Pectin lyase-like"/>
    <property type="match status" value="2"/>
</dbReference>
<evidence type="ECO:0000259" key="2">
    <source>
        <dbReference type="Pfam" id="PF12708"/>
    </source>
</evidence>
<dbReference type="OMA" id="AVFMNWN"/>
<feature type="domain" description="Rhamnogalacturonase A/B/Epimerase-like pectate lyase" evidence="2">
    <location>
        <begin position="65"/>
        <end position="295"/>
    </location>
</feature>
<organism evidence="3 4">
    <name type="scientific">Bodo saltans</name>
    <name type="common">Flagellated protozoan</name>
    <dbReference type="NCBI Taxonomy" id="75058"/>
    <lineage>
        <taxon>Eukaryota</taxon>
        <taxon>Discoba</taxon>
        <taxon>Euglenozoa</taxon>
        <taxon>Kinetoplastea</taxon>
        <taxon>Metakinetoplastina</taxon>
        <taxon>Eubodonida</taxon>
        <taxon>Bodonidae</taxon>
        <taxon>Bodo</taxon>
    </lineage>
</organism>
<dbReference type="GO" id="GO:0004650">
    <property type="term" value="F:polygalacturonase activity"/>
    <property type="evidence" value="ECO:0007669"/>
    <property type="project" value="InterPro"/>
</dbReference>
<evidence type="ECO:0000313" key="4">
    <source>
        <dbReference type="Proteomes" id="UP000051952"/>
    </source>
</evidence>
<evidence type="ECO:0000256" key="1">
    <source>
        <dbReference type="SAM" id="Phobius"/>
    </source>
</evidence>
<reference evidence="4" key="1">
    <citation type="submission" date="2015-09" db="EMBL/GenBank/DDBJ databases">
        <authorList>
            <consortium name="Pathogen Informatics"/>
        </authorList>
    </citation>
    <scope>NUCLEOTIDE SEQUENCE [LARGE SCALE GENOMIC DNA]</scope>
    <source>
        <strain evidence="4">Lake Konstanz</strain>
    </source>
</reference>
<dbReference type="PANTHER" id="PTHR33928:SF2">
    <property type="entry name" value="PECTATE LYASE SUPERFAMILY PROTEIN DOMAIN-CONTAINING PROTEIN-RELATED"/>
    <property type="match status" value="1"/>
</dbReference>
<accession>A0A0S4IR93</accession>
<dbReference type="PANTHER" id="PTHR33928">
    <property type="entry name" value="POLYGALACTURONASE QRT3"/>
    <property type="match status" value="1"/>
</dbReference>
<dbReference type="Proteomes" id="UP000051952">
    <property type="component" value="Unassembled WGS sequence"/>
</dbReference>
<proteinExistence type="predicted"/>
<dbReference type="OrthoDB" id="1046782at2759"/>
<feature type="non-terminal residue" evidence="3">
    <location>
        <position position="657"/>
    </location>
</feature>
<dbReference type="Pfam" id="PF12708">
    <property type="entry name" value="Pect-lyase_RHGA_epim"/>
    <property type="match status" value="1"/>
</dbReference>
<keyword evidence="1" id="KW-1133">Transmembrane helix</keyword>
<dbReference type="InterPro" id="IPR011050">
    <property type="entry name" value="Pectin_lyase_fold/virulence"/>
</dbReference>
<keyword evidence="1" id="KW-0812">Transmembrane</keyword>
<dbReference type="InterPro" id="IPR012334">
    <property type="entry name" value="Pectin_lyas_fold"/>
</dbReference>
<dbReference type="InterPro" id="IPR024535">
    <property type="entry name" value="RHGA/B-epi-like_pectate_lyase"/>
</dbReference>
<dbReference type="AlphaFoldDB" id="A0A0S4IR93"/>
<gene>
    <name evidence="3" type="ORF">BSAL_62395</name>
</gene>
<name>A0A0S4IR93_BODSA</name>
<dbReference type="VEuPathDB" id="TriTrypDB:BSAL_62395"/>
<protein>
    <submittedName>
        <fullName evidence="3">Glycoside hydrolase family 55, putative</fullName>
    </submittedName>
</protein>
<feature type="transmembrane region" description="Helical" evidence="1">
    <location>
        <begin position="21"/>
        <end position="43"/>
    </location>
</feature>